<organism evidence="1 2">
    <name type="scientific">Candidatus Methylacidithermus pantelleriae</name>
    <dbReference type="NCBI Taxonomy" id="2744239"/>
    <lineage>
        <taxon>Bacteria</taxon>
        <taxon>Pseudomonadati</taxon>
        <taxon>Verrucomicrobiota</taxon>
        <taxon>Methylacidiphilae</taxon>
        <taxon>Methylacidiphilales</taxon>
        <taxon>Methylacidiphilaceae</taxon>
        <taxon>Candidatus Methylacidithermus</taxon>
    </lineage>
</organism>
<accession>A0A8J2FWF9</accession>
<protein>
    <submittedName>
        <fullName evidence="1">Uncharacterized protein</fullName>
    </submittedName>
</protein>
<sequence length="87" mass="9322">MRVVRANRNAALVAGRAACDGLKGIFRRIDRELGVPWIASETGEPAFEGRSGTPAFFGGPAEACLCLEGWEWSRLTLGCGNAKGERL</sequence>
<proteinExistence type="predicted"/>
<evidence type="ECO:0000313" key="1">
    <source>
        <dbReference type="EMBL" id="CAF0698918.1"/>
    </source>
</evidence>
<dbReference type="EMBL" id="CAJNOB010000023">
    <property type="protein sequence ID" value="CAF0698918.1"/>
    <property type="molecule type" value="Genomic_DNA"/>
</dbReference>
<name>A0A8J2FWF9_9BACT</name>
<gene>
    <name evidence="1" type="ORF">MPNT_30061</name>
</gene>
<comment type="caution">
    <text evidence="1">The sequence shown here is derived from an EMBL/GenBank/DDBJ whole genome shotgun (WGS) entry which is preliminary data.</text>
</comment>
<dbReference type="AlphaFoldDB" id="A0A8J2FWF9"/>
<evidence type="ECO:0000313" key="2">
    <source>
        <dbReference type="Proteomes" id="UP000663859"/>
    </source>
</evidence>
<keyword evidence="2" id="KW-1185">Reference proteome</keyword>
<dbReference type="Proteomes" id="UP000663859">
    <property type="component" value="Unassembled WGS sequence"/>
</dbReference>
<reference evidence="1" key="1">
    <citation type="submission" date="2021-02" db="EMBL/GenBank/DDBJ databases">
        <authorList>
            <person name="Cremers G."/>
            <person name="Picone N."/>
        </authorList>
    </citation>
    <scope>NUCLEOTIDE SEQUENCE</scope>
    <source>
        <strain evidence="1">PQ17</strain>
    </source>
</reference>